<evidence type="ECO:0000256" key="4">
    <source>
        <dbReference type="SAM" id="MobiDB-lite"/>
    </source>
</evidence>
<feature type="compositionally biased region" description="Basic and acidic residues" evidence="4">
    <location>
        <begin position="12"/>
        <end position="21"/>
    </location>
</feature>
<keyword evidence="2 3" id="KW-0482">Metalloprotease</keyword>
<keyword evidence="2 3" id="KW-0378">Hydrolase</keyword>
<feature type="region of interest" description="Disordered" evidence="4">
    <location>
        <begin position="1"/>
        <end position="22"/>
    </location>
</feature>
<dbReference type="InterPro" id="IPR024079">
    <property type="entry name" value="MetalloPept_cat_dom_sf"/>
</dbReference>
<feature type="active site" evidence="2">
    <location>
        <position position="177"/>
    </location>
</feature>
<gene>
    <name evidence="6" type="ORF">NAV_LOCUS7792</name>
</gene>
<dbReference type="EMBL" id="UPTC01002075">
    <property type="protein sequence ID" value="VBB33001.1"/>
    <property type="molecule type" value="Genomic_DNA"/>
</dbReference>
<dbReference type="SMART" id="SM00235">
    <property type="entry name" value="ZnMc"/>
    <property type="match status" value="1"/>
</dbReference>
<evidence type="ECO:0000256" key="3">
    <source>
        <dbReference type="RuleBase" id="RU361183"/>
    </source>
</evidence>
<comment type="caution">
    <text evidence="2">Lacks conserved residue(s) required for the propagation of feature annotation.</text>
</comment>
<reference evidence="6 7" key="1">
    <citation type="submission" date="2018-08" db="EMBL/GenBank/DDBJ databases">
        <authorList>
            <person name="Laetsch R D."/>
            <person name="Stevens L."/>
            <person name="Kumar S."/>
            <person name="Blaxter L. M."/>
        </authorList>
    </citation>
    <scope>NUCLEOTIDE SEQUENCE [LARGE SCALE GENOMIC DNA]</scope>
</reference>
<keyword evidence="7" id="KW-1185">Reference proteome</keyword>
<name>A0A498SM84_ACAVI</name>
<organism evidence="6 7">
    <name type="scientific">Acanthocheilonema viteae</name>
    <name type="common">Filarial nematode worm</name>
    <name type="synonym">Dipetalonema viteae</name>
    <dbReference type="NCBI Taxonomy" id="6277"/>
    <lineage>
        <taxon>Eukaryota</taxon>
        <taxon>Metazoa</taxon>
        <taxon>Ecdysozoa</taxon>
        <taxon>Nematoda</taxon>
        <taxon>Chromadorea</taxon>
        <taxon>Rhabditida</taxon>
        <taxon>Spirurina</taxon>
        <taxon>Spiruromorpha</taxon>
        <taxon>Filarioidea</taxon>
        <taxon>Onchocercidae</taxon>
        <taxon>Acanthocheilonema</taxon>
    </lineage>
</organism>
<comment type="cofactor">
    <cofactor evidence="2 3">
        <name>Zn(2+)</name>
        <dbReference type="ChEBI" id="CHEBI:29105"/>
    </cofactor>
    <text evidence="2 3">Binds 1 zinc ion per subunit.</text>
</comment>
<protein>
    <recommendedName>
        <fullName evidence="3">Metalloendopeptidase</fullName>
        <ecNumber evidence="3">3.4.24.-</ecNumber>
    </recommendedName>
</protein>
<dbReference type="SUPFAM" id="SSF55486">
    <property type="entry name" value="Metalloproteases ('zincins'), catalytic domain"/>
    <property type="match status" value="1"/>
</dbReference>
<feature type="binding site" evidence="2">
    <location>
        <position position="180"/>
    </location>
    <ligand>
        <name>Zn(2+)</name>
        <dbReference type="ChEBI" id="CHEBI:29105"/>
        <note>catalytic</note>
    </ligand>
</feature>
<evidence type="ECO:0000256" key="2">
    <source>
        <dbReference type="PROSITE-ProRule" id="PRU01211"/>
    </source>
</evidence>
<dbReference type="STRING" id="6277.A0A498SM84"/>
<dbReference type="OrthoDB" id="291007at2759"/>
<dbReference type="Pfam" id="PF01400">
    <property type="entry name" value="Astacin"/>
    <property type="match status" value="1"/>
</dbReference>
<accession>A0A498SM84</accession>
<proteinExistence type="predicted"/>
<dbReference type="PANTHER" id="PTHR10127:SF890">
    <property type="entry name" value="ZINC METALLOPROTEINASE NAS-13"/>
    <property type="match status" value="1"/>
</dbReference>
<dbReference type="AlphaFoldDB" id="A0A498SM84"/>
<dbReference type="CDD" id="cd04280">
    <property type="entry name" value="ZnMc_astacin_like"/>
    <property type="match status" value="1"/>
</dbReference>
<dbReference type="Proteomes" id="UP000276991">
    <property type="component" value="Unassembled WGS sequence"/>
</dbReference>
<evidence type="ECO:0000256" key="1">
    <source>
        <dbReference type="ARBA" id="ARBA00023157"/>
    </source>
</evidence>
<sequence>MEDGQLMWLSNKDNDNNKDYDTEQDDDYTEAMYREDLFEGDIVLTNNGDTVFNPIEPMNRQDVGDKSQDKSSIPQVEMIAVQLHNAVRQKTLLWPKGRVPYFISAAYPNISKLIILEAFKEFHLTTCIQFIPKRQFDYNYIYIAPYDGCYSMVGNNGGRQIVSLGDGCLKKGIVIHELMHVIGFFHEQNRPDRDLYVNILWENVKPSLIEQFDKYSPTIIDNLGSPYDYDSVTHYAAGAFSKNNRPTIIPKSSSNVIRIGQRRGLSPTDIWKVNKLYNCPQRTITTSTSYASNLKLSSTIRRQFSTTPTTVTVSSIPSTAHNTTEITTANNNKGFEINSKFSTISTLLLSFTTAYMNGTTIAASTSAPF</sequence>
<dbReference type="InterPro" id="IPR034035">
    <property type="entry name" value="Astacin-like_dom"/>
</dbReference>
<keyword evidence="2 3" id="KW-0645">Protease</keyword>
<evidence type="ECO:0000313" key="6">
    <source>
        <dbReference type="EMBL" id="VBB33001.1"/>
    </source>
</evidence>
<feature type="binding site" evidence="2">
    <location>
        <position position="186"/>
    </location>
    <ligand>
        <name>Zn(2+)</name>
        <dbReference type="ChEBI" id="CHEBI:29105"/>
        <note>catalytic</note>
    </ligand>
</feature>
<dbReference type="GO" id="GO:0006508">
    <property type="term" value="P:proteolysis"/>
    <property type="evidence" value="ECO:0007669"/>
    <property type="project" value="UniProtKB-KW"/>
</dbReference>
<evidence type="ECO:0000259" key="5">
    <source>
        <dbReference type="PROSITE" id="PS51864"/>
    </source>
</evidence>
<dbReference type="GO" id="GO:0004222">
    <property type="term" value="F:metalloendopeptidase activity"/>
    <property type="evidence" value="ECO:0007669"/>
    <property type="project" value="UniProtKB-UniRule"/>
</dbReference>
<dbReference type="InterPro" id="IPR006026">
    <property type="entry name" value="Peptidase_Metallo"/>
</dbReference>
<dbReference type="PRINTS" id="PR00480">
    <property type="entry name" value="ASTACIN"/>
</dbReference>
<keyword evidence="1" id="KW-1015">Disulfide bond</keyword>
<keyword evidence="2 3" id="KW-0862">Zinc</keyword>
<dbReference type="GO" id="GO:0008270">
    <property type="term" value="F:zinc ion binding"/>
    <property type="evidence" value="ECO:0007669"/>
    <property type="project" value="UniProtKB-UniRule"/>
</dbReference>
<dbReference type="EC" id="3.4.24.-" evidence="3"/>
<dbReference type="Gene3D" id="3.40.390.10">
    <property type="entry name" value="Collagenase (Catalytic Domain)"/>
    <property type="match status" value="1"/>
</dbReference>
<evidence type="ECO:0000313" key="7">
    <source>
        <dbReference type="Proteomes" id="UP000276991"/>
    </source>
</evidence>
<feature type="domain" description="Peptidase M12A" evidence="5">
    <location>
        <begin position="85"/>
        <end position="280"/>
    </location>
</feature>
<dbReference type="PANTHER" id="PTHR10127">
    <property type="entry name" value="DISCOIDIN, CUB, EGF, LAMININ , AND ZINC METALLOPROTEASE DOMAIN CONTAINING"/>
    <property type="match status" value="1"/>
</dbReference>
<dbReference type="InterPro" id="IPR001506">
    <property type="entry name" value="Peptidase_M12A"/>
</dbReference>
<keyword evidence="2 3" id="KW-0479">Metal-binding</keyword>
<dbReference type="PROSITE" id="PS51864">
    <property type="entry name" value="ASTACIN"/>
    <property type="match status" value="1"/>
</dbReference>
<feature type="binding site" evidence="2">
    <location>
        <position position="176"/>
    </location>
    <ligand>
        <name>Zn(2+)</name>
        <dbReference type="ChEBI" id="CHEBI:29105"/>
        <note>catalytic</note>
    </ligand>
</feature>